<dbReference type="AlphaFoldDB" id="A0A146K307"/>
<name>A0A146K307_9EUKA</name>
<evidence type="ECO:0000313" key="1">
    <source>
        <dbReference type="EMBL" id="JAP90264.1"/>
    </source>
</evidence>
<gene>
    <name evidence="1" type="ORF">TPC1_30241</name>
</gene>
<feature type="non-terminal residue" evidence="1">
    <location>
        <position position="1"/>
    </location>
</feature>
<reference evidence="1" key="1">
    <citation type="submission" date="2015-07" db="EMBL/GenBank/DDBJ databases">
        <title>Adaptation to a free-living lifestyle via gene acquisitions in the diplomonad Trepomonas sp. PC1.</title>
        <authorList>
            <person name="Xu F."/>
            <person name="Jerlstrom-Hultqvist J."/>
            <person name="Kolisko M."/>
            <person name="Simpson A.G.B."/>
            <person name="Roger A.J."/>
            <person name="Svard S.G."/>
            <person name="Andersson J.O."/>
        </authorList>
    </citation>
    <scope>NUCLEOTIDE SEQUENCE</scope>
    <source>
        <strain evidence="1">PC1</strain>
    </source>
</reference>
<proteinExistence type="predicted"/>
<protein>
    <submittedName>
        <fullName evidence="1">Uncharacterized protein</fullName>
    </submittedName>
</protein>
<sequence length="777" mass="92355">IEYIKYTQNGQAVRGEPYNFLMPLEKIICFQSQFILHFKHQTLLTSDLITFQAYPKRTHICFSYDDQIYQVNKLGMLSSNSQLLFQSDQLDPFIIVHNQKVIFTTRQRSVSFDLITHLRQDSPPIWFQNDDYQFMQVNRKLQLANQQQTLELPLQPFSPHKDFQQIQGYFRFQKKLFLNLQESGFKLFPQQIFTYNQKLVQLFPGSVYDVQTSQTQKIDFFCKSQKIHEFTCPDMACLKFVQTANNCSCLFEQQNFEVEFVASPQNDFDLLFEQNQSKMINFNIQHLQNEVFGKNCIYCFYNQQLTRIDHRGIHQLTQENGDEIDGYGHKIQCFSDKLILLGDQKLFAYESDLVEIQLLRQVLAVQFYQNQYYLLFKQQNALMLAVYNQMWEQIEQFDLEFQLTDIIKVLGLFILQANEFAIFLFNKQKILQKYEIIDDKAFVRTDNLLTSLNDAGVFQLDQSLIVFDYLQKRLFVQNNFNQLKLWRGDVKKLFVGRNFAKFTLQEGCCVLRSSSAQLFIENFQHFDKFMRRSSGLKSYKFGDILGLHVYFKDKDTEQIKDKLELYVMTNPLVNQKLQKLFKMDEFKYNEYMLQNRIIINPQSNIIQNLENRQFGFSTFQSAKINTFYKCEFPVIYVVVVEQQVLQFIYMSLDQLHTRQSEDVKMHQDSRFILINNFTNTGFKQQNICGVGCVGERIYIFEKNDYDIRVKLYQIEIQANQQGIWQPKFVFIKEKVVQEFKQFESLQQVEVIDCYGSEKGVVFEVRENYGEVFEIVVQ</sequence>
<accession>A0A146K307</accession>
<dbReference type="EMBL" id="GDID01006342">
    <property type="protein sequence ID" value="JAP90264.1"/>
    <property type="molecule type" value="Transcribed_RNA"/>
</dbReference>
<organism evidence="1">
    <name type="scientific">Trepomonas sp. PC1</name>
    <dbReference type="NCBI Taxonomy" id="1076344"/>
    <lineage>
        <taxon>Eukaryota</taxon>
        <taxon>Metamonada</taxon>
        <taxon>Diplomonadida</taxon>
        <taxon>Hexamitidae</taxon>
        <taxon>Hexamitinae</taxon>
        <taxon>Trepomonas</taxon>
    </lineage>
</organism>